<dbReference type="AlphaFoldDB" id="A0A5R9B502"/>
<proteinExistence type="predicted"/>
<dbReference type="OrthoDB" id="5242095at2"/>
<keyword evidence="2" id="KW-1185">Reference proteome</keyword>
<accession>A0A5R9B502</accession>
<comment type="caution">
    <text evidence="1">The sequence shown here is derived from an EMBL/GenBank/DDBJ whole genome shotgun (WGS) entry which is preliminary data.</text>
</comment>
<gene>
    <name evidence="1" type="ORF">FEF26_15315</name>
</gene>
<organism evidence="1 2">
    <name type="scientific">Nesterenkonia salmonea</name>
    <dbReference type="NCBI Taxonomy" id="1804987"/>
    <lineage>
        <taxon>Bacteria</taxon>
        <taxon>Bacillati</taxon>
        <taxon>Actinomycetota</taxon>
        <taxon>Actinomycetes</taxon>
        <taxon>Micrococcales</taxon>
        <taxon>Micrococcaceae</taxon>
        <taxon>Nesterenkonia</taxon>
    </lineage>
</organism>
<dbReference type="EMBL" id="VAVZ01000086">
    <property type="protein sequence ID" value="TLP90511.1"/>
    <property type="molecule type" value="Genomic_DNA"/>
</dbReference>
<evidence type="ECO:0000313" key="1">
    <source>
        <dbReference type="EMBL" id="TLP90511.1"/>
    </source>
</evidence>
<sequence length="175" mass="19121">MDEKLALEIERLTKQRKVISQLRSHGASPDVPAELAPLYALLTVPGYPQRAAQVDRDQAVLLSHFSGESAKAYLSGLSEYLKHHPDLVAASVDFTRRFDALGETSSDEQITELVGEFATPLAEVVSSLLPEGQVIELGRAADLLDEYGAVAYSEAQRKTLALLARRFSDPGQRQS</sequence>
<dbReference type="Proteomes" id="UP000310458">
    <property type="component" value="Unassembled WGS sequence"/>
</dbReference>
<name>A0A5R9B502_9MICC</name>
<dbReference type="RefSeq" id="WP_138254397.1">
    <property type="nucleotide sequence ID" value="NZ_VAVZ01000086.1"/>
</dbReference>
<protein>
    <submittedName>
        <fullName evidence="1">Uncharacterized protein</fullName>
    </submittedName>
</protein>
<evidence type="ECO:0000313" key="2">
    <source>
        <dbReference type="Proteomes" id="UP000310458"/>
    </source>
</evidence>
<reference evidence="1 2" key="1">
    <citation type="submission" date="2019-05" db="EMBL/GenBank/DDBJ databases">
        <title>Nesterenkonia sp. GY074 isolated from the Southern Atlantic Ocean.</title>
        <authorList>
            <person name="Zhang G."/>
        </authorList>
    </citation>
    <scope>NUCLEOTIDE SEQUENCE [LARGE SCALE GENOMIC DNA]</scope>
    <source>
        <strain evidence="1 2">GY074</strain>
    </source>
</reference>